<dbReference type="AlphaFoldDB" id="A0A0L0EXM6"/>
<evidence type="ECO:0000313" key="1">
    <source>
        <dbReference type="EMBL" id="KNC69170.1"/>
    </source>
</evidence>
<sequence length="64" mass="7266">MGTSFKNRIIALCVGLVLLTAVASLASFWWSTSQFNERKVQQDIQTAQNVYQQYLSAKERLLVT</sequence>
<evidence type="ECO:0000313" key="2">
    <source>
        <dbReference type="Proteomes" id="UP000036850"/>
    </source>
</evidence>
<dbReference type="Proteomes" id="UP000036850">
    <property type="component" value="Unassembled WGS sequence"/>
</dbReference>
<proteinExistence type="predicted"/>
<accession>A0A0L0EXM6</accession>
<feature type="non-terminal residue" evidence="1">
    <location>
        <position position="64"/>
    </location>
</feature>
<protein>
    <submittedName>
        <fullName evidence="1">Uncharacterized protein</fullName>
    </submittedName>
</protein>
<reference evidence="2" key="1">
    <citation type="submission" date="2015-07" db="EMBL/GenBank/DDBJ databases">
        <title>Draft genome sequence of a Pseudoalteromonas rubra strain, OCN096, isolated from Kaneohe Bay, Oahu, Hawaii.</title>
        <authorList>
            <person name="Beurmann S."/>
            <person name="Ushijima B."/>
            <person name="Belcaid M."/>
            <person name="Callahan S.M."/>
            <person name="Aeby G.S."/>
        </authorList>
    </citation>
    <scope>NUCLEOTIDE SEQUENCE [LARGE SCALE GENOMIC DNA]</scope>
    <source>
        <strain evidence="2">OCN096</strain>
    </source>
</reference>
<gene>
    <name evidence="1" type="ORF">AC626_00005</name>
</gene>
<organism evidence="1 2">
    <name type="scientific">Pseudoalteromonas rubra</name>
    <dbReference type="NCBI Taxonomy" id="43658"/>
    <lineage>
        <taxon>Bacteria</taxon>
        <taxon>Pseudomonadati</taxon>
        <taxon>Pseudomonadota</taxon>
        <taxon>Gammaproteobacteria</taxon>
        <taxon>Alteromonadales</taxon>
        <taxon>Pseudoalteromonadaceae</taxon>
        <taxon>Pseudoalteromonas</taxon>
    </lineage>
</organism>
<dbReference type="EMBL" id="LFZX01000001">
    <property type="protein sequence ID" value="KNC69170.1"/>
    <property type="molecule type" value="Genomic_DNA"/>
</dbReference>
<name>A0A0L0EXM6_9GAMM</name>
<comment type="caution">
    <text evidence="1">The sequence shown here is derived from an EMBL/GenBank/DDBJ whole genome shotgun (WGS) entry which is preliminary data.</text>
</comment>